<name>A0A0F9JWE9_9ZZZZ</name>
<comment type="caution">
    <text evidence="1">The sequence shown here is derived from an EMBL/GenBank/DDBJ whole genome shotgun (WGS) entry which is preliminary data.</text>
</comment>
<proteinExistence type="predicted"/>
<reference evidence="1" key="1">
    <citation type="journal article" date="2015" name="Nature">
        <title>Complex archaea that bridge the gap between prokaryotes and eukaryotes.</title>
        <authorList>
            <person name="Spang A."/>
            <person name="Saw J.H."/>
            <person name="Jorgensen S.L."/>
            <person name="Zaremba-Niedzwiedzka K."/>
            <person name="Martijn J."/>
            <person name="Lind A.E."/>
            <person name="van Eijk R."/>
            <person name="Schleper C."/>
            <person name="Guy L."/>
            <person name="Ettema T.J."/>
        </authorList>
    </citation>
    <scope>NUCLEOTIDE SEQUENCE</scope>
</reference>
<dbReference type="EMBL" id="LAZR01009186">
    <property type="protein sequence ID" value="KKM74149.1"/>
    <property type="molecule type" value="Genomic_DNA"/>
</dbReference>
<sequence>MGDFISSIDNYLCPTVIRNYPKSWFQKPSGDIDEDVRKMPLAGLGKYPTANYWPVVKNGSCGAHMTYGTRRCNYYDDASLAAIGNDDPTDDHIMFQESGVDIVANPGDFSFMADNFSTPEMALLSHVPGVNVLYMGGNVRFWRDTKGNVLYDNYLANIPWNYGMAGNLTHDDIWMIIDGYHSGPPGSFAD</sequence>
<organism evidence="1">
    <name type="scientific">marine sediment metagenome</name>
    <dbReference type="NCBI Taxonomy" id="412755"/>
    <lineage>
        <taxon>unclassified sequences</taxon>
        <taxon>metagenomes</taxon>
        <taxon>ecological metagenomes</taxon>
    </lineage>
</organism>
<protein>
    <submittedName>
        <fullName evidence="1">Uncharacterized protein</fullName>
    </submittedName>
</protein>
<gene>
    <name evidence="1" type="ORF">LCGC14_1403240</name>
</gene>
<dbReference type="AlphaFoldDB" id="A0A0F9JWE9"/>
<accession>A0A0F9JWE9</accession>
<evidence type="ECO:0000313" key="1">
    <source>
        <dbReference type="EMBL" id="KKM74149.1"/>
    </source>
</evidence>